<evidence type="ECO:0000313" key="3">
    <source>
        <dbReference type="Proteomes" id="UP001225316"/>
    </source>
</evidence>
<reference evidence="2 3" key="1">
    <citation type="submission" date="2023-04" db="EMBL/GenBank/DDBJ databases">
        <title>A novel bacteria isolated from coastal sediment.</title>
        <authorList>
            <person name="Liu X.-J."/>
            <person name="Du Z.-J."/>
        </authorList>
    </citation>
    <scope>NUCLEOTIDE SEQUENCE [LARGE SCALE GENOMIC DNA]</scope>
    <source>
        <strain evidence="2 3">SDUM461003</strain>
    </source>
</reference>
<dbReference type="Gene3D" id="3.40.630.30">
    <property type="match status" value="1"/>
</dbReference>
<evidence type="ECO:0000313" key="2">
    <source>
        <dbReference type="EMBL" id="MDQ8209547.1"/>
    </source>
</evidence>
<dbReference type="EC" id="2.-.-.-" evidence="2"/>
<dbReference type="Pfam" id="PF13302">
    <property type="entry name" value="Acetyltransf_3"/>
    <property type="match status" value="1"/>
</dbReference>
<organism evidence="2 3">
    <name type="scientific">Thalassobacterium maritimum</name>
    <dbReference type="NCBI Taxonomy" id="3041265"/>
    <lineage>
        <taxon>Bacteria</taxon>
        <taxon>Pseudomonadati</taxon>
        <taxon>Verrucomicrobiota</taxon>
        <taxon>Opitutia</taxon>
        <taxon>Puniceicoccales</taxon>
        <taxon>Coraliomargaritaceae</taxon>
        <taxon>Thalassobacterium</taxon>
    </lineage>
</organism>
<dbReference type="SUPFAM" id="SSF55729">
    <property type="entry name" value="Acyl-CoA N-acyltransferases (Nat)"/>
    <property type="match status" value="1"/>
</dbReference>
<dbReference type="RefSeq" id="WP_308952464.1">
    <property type="nucleotide sequence ID" value="NZ_JARXHW010000082.1"/>
</dbReference>
<evidence type="ECO:0000259" key="1">
    <source>
        <dbReference type="PROSITE" id="PS51186"/>
    </source>
</evidence>
<name>A0ABU1AZK1_9BACT</name>
<dbReference type="Proteomes" id="UP001225316">
    <property type="component" value="Unassembled WGS sequence"/>
</dbReference>
<proteinExistence type="predicted"/>
<feature type="domain" description="N-acetyltransferase" evidence="1">
    <location>
        <begin position="3"/>
        <end position="168"/>
    </location>
</feature>
<dbReference type="PROSITE" id="PS51186">
    <property type="entry name" value="GNAT"/>
    <property type="match status" value="1"/>
</dbReference>
<keyword evidence="2" id="KW-0808">Transferase</keyword>
<gene>
    <name evidence="2" type="ORF">QEH52_18625</name>
</gene>
<dbReference type="InterPro" id="IPR000182">
    <property type="entry name" value="GNAT_dom"/>
</dbReference>
<protein>
    <submittedName>
        <fullName evidence="2">GNAT family protein</fullName>
        <ecNumber evidence="2">2.-.-.-</ecNumber>
    </submittedName>
</protein>
<keyword evidence="3" id="KW-1185">Reference proteome</keyword>
<comment type="caution">
    <text evidence="2">The sequence shown here is derived from an EMBL/GenBank/DDBJ whole genome shotgun (WGS) entry which is preliminary data.</text>
</comment>
<sequence>MDIEFRRLGEVAKSNIVELMNNPLVREHLPLAPGGFDEIDCDHFIAAKEKLWTEHGYGPWAFVIDGQFCGWGGLQPENGEADFAMVLHPNYWGIGKRLFDTIIGLAFGKMGFEAVTALLPPTRKKIRALKKLGFEGDGELIIGGKRFFRYRLRKQTGANKTVVSTPLRAPRFTP</sequence>
<dbReference type="CDD" id="cd04301">
    <property type="entry name" value="NAT_SF"/>
    <property type="match status" value="1"/>
</dbReference>
<dbReference type="EMBL" id="JARXHW010000082">
    <property type="protein sequence ID" value="MDQ8209547.1"/>
    <property type="molecule type" value="Genomic_DNA"/>
</dbReference>
<dbReference type="InterPro" id="IPR016181">
    <property type="entry name" value="Acyl_CoA_acyltransferase"/>
</dbReference>
<dbReference type="GO" id="GO:0016740">
    <property type="term" value="F:transferase activity"/>
    <property type="evidence" value="ECO:0007669"/>
    <property type="project" value="UniProtKB-KW"/>
</dbReference>
<accession>A0ABU1AZK1</accession>